<sequence>MNQQRGFQMDVKNHFFLTFLALFFLGVIVTKPGETFQPAKEERDCRLVKGKMACVYHYHEDRITSTIGEVHYQYR</sequence>
<protein>
    <submittedName>
        <fullName evidence="1">Uncharacterized protein</fullName>
    </submittedName>
</protein>
<dbReference type="RefSeq" id="WP_321395926.1">
    <property type="nucleotide sequence ID" value="NZ_CP139487.1"/>
</dbReference>
<evidence type="ECO:0000313" key="1">
    <source>
        <dbReference type="EMBL" id="WPU65447.1"/>
    </source>
</evidence>
<proteinExistence type="predicted"/>
<dbReference type="KEGG" id="psti:SOO65_01670"/>
<reference evidence="1 2" key="1">
    <citation type="submission" date="2023-11" db="EMBL/GenBank/DDBJ databases">
        <title>Peredibacter starrii A3.12.</title>
        <authorList>
            <person name="Mitchell R.J."/>
        </authorList>
    </citation>
    <scope>NUCLEOTIDE SEQUENCE [LARGE SCALE GENOMIC DNA]</scope>
    <source>
        <strain evidence="1 2">A3.12</strain>
    </source>
</reference>
<organism evidence="1 2">
    <name type="scientific">Peredibacter starrii</name>
    <dbReference type="NCBI Taxonomy" id="28202"/>
    <lineage>
        <taxon>Bacteria</taxon>
        <taxon>Pseudomonadati</taxon>
        <taxon>Bdellovibrionota</taxon>
        <taxon>Bacteriovoracia</taxon>
        <taxon>Bacteriovoracales</taxon>
        <taxon>Bacteriovoracaceae</taxon>
        <taxon>Peredibacter</taxon>
    </lineage>
</organism>
<dbReference type="Proteomes" id="UP001324634">
    <property type="component" value="Chromosome"/>
</dbReference>
<keyword evidence="2" id="KW-1185">Reference proteome</keyword>
<name>A0AAX4HQG3_9BACT</name>
<evidence type="ECO:0000313" key="2">
    <source>
        <dbReference type="Proteomes" id="UP001324634"/>
    </source>
</evidence>
<dbReference type="EMBL" id="CP139487">
    <property type="protein sequence ID" value="WPU65447.1"/>
    <property type="molecule type" value="Genomic_DNA"/>
</dbReference>
<gene>
    <name evidence="1" type="ORF">SOO65_01670</name>
</gene>
<dbReference type="AlphaFoldDB" id="A0AAX4HQG3"/>
<accession>A0AAX4HQG3</accession>